<reference evidence="3" key="1">
    <citation type="journal article" date="2019" name="Int. J. Syst. Evol. Microbiol.">
        <title>The Global Catalogue of Microorganisms (GCM) 10K type strain sequencing project: providing services to taxonomists for standard genome sequencing and annotation.</title>
        <authorList>
            <consortium name="The Broad Institute Genomics Platform"/>
            <consortium name="The Broad Institute Genome Sequencing Center for Infectious Disease"/>
            <person name="Wu L."/>
            <person name="Ma J."/>
        </authorList>
    </citation>
    <scope>NUCLEOTIDE SEQUENCE [LARGE SCALE GENOMIC DNA]</scope>
    <source>
        <strain evidence="3">KCTC 3913</strain>
    </source>
</reference>
<dbReference type="InterPro" id="IPR002921">
    <property type="entry name" value="Fungal_lipase-type"/>
</dbReference>
<dbReference type="Gene3D" id="3.40.50.1820">
    <property type="entry name" value="alpha/beta hydrolase"/>
    <property type="match status" value="1"/>
</dbReference>
<evidence type="ECO:0000313" key="3">
    <source>
        <dbReference type="Proteomes" id="UP001597506"/>
    </source>
</evidence>
<protein>
    <recommendedName>
        <fullName evidence="1">Fungal lipase-type domain-containing protein</fullName>
    </recommendedName>
</protein>
<dbReference type="Proteomes" id="UP001597506">
    <property type="component" value="Unassembled WGS sequence"/>
</dbReference>
<name>A0ABW5RQ78_9BACI</name>
<accession>A0ABW5RQ78</accession>
<feature type="domain" description="Fungal lipase-type" evidence="1">
    <location>
        <begin position="139"/>
        <end position="180"/>
    </location>
</feature>
<evidence type="ECO:0000259" key="1">
    <source>
        <dbReference type="Pfam" id="PF01764"/>
    </source>
</evidence>
<comment type="caution">
    <text evidence="2">The sequence shown here is derived from an EMBL/GenBank/DDBJ whole genome shotgun (WGS) entry which is preliminary data.</text>
</comment>
<dbReference type="RefSeq" id="WP_377934190.1">
    <property type="nucleotide sequence ID" value="NZ_JBHUMF010000015.1"/>
</dbReference>
<proteinExistence type="predicted"/>
<keyword evidence="3" id="KW-1185">Reference proteome</keyword>
<dbReference type="InterPro" id="IPR029058">
    <property type="entry name" value="AB_hydrolase_fold"/>
</dbReference>
<dbReference type="SUPFAM" id="SSF53474">
    <property type="entry name" value="alpha/beta-Hydrolases"/>
    <property type="match status" value="1"/>
</dbReference>
<dbReference type="EMBL" id="JBHUMF010000015">
    <property type="protein sequence ID" value="MFD2680639.1"/>
    <property type="molecule type" value="Genomic_DNA"/>
</dbReference>
<gene>
    <name evidence="2" type="ORF">ACFSUL_07695</name>
</gene>
<evidence type="ECO:0000313" key="2">
    <source>
        <dbReference type="EMBL" id="MFD2680639.1"/>
    </source>
</evidence>
<organism evidence="2 3">
    <name type="scientific">Bacillus seohaeanensis</name>
    <dbReference type="NCBI Taxonomy" id="284580"/>
    <lineage>
        <taxon>Bacteria</taxon>
        <taxon>Bacillati</taxon>
        <taxon>Bacillota</taxon>
        <taxon>Bacilli</taxon>
        <taxon>Bacillales</taxon>
        <taxon>Bacillaceae</taxon>
        <taxon>Bacillus</taxon>
    </lineage>
</organism>
<sequence length="311" mass="35634">MVVRPTESKAGYSDNYNRLYYDLSRLVYSADYIDSYYSIKTKLNNLHGANKYKVISAVDVNDDYYHPMSTSSSTGDLLRLDSTGFKAMAVVAEGSKKLFIAFSGTDTYWDFIPDLYDANAARVTLSSKAPGQNYQAQLFTNYIYEAFPRYQDYKWYFTGHSLGGWLATKTYLDIRSANWLIPNESTFEYGGPINKSISGVYTFNPLPIHKNQIPSIQWNANKRGVYNSDVKNLYINNEWLNGVYDMNTDVMDYIGTQGSITNEHVLHHSYLDYRSKGAYIDIVDYARQALTAQKEILYTHSLSRIKPYVGY</sequence>
<dbReference type="Pfam" id="PF01764">
    <property type="entry name" value="Lipase_3"/>
    <property type="match status" value="1"/>
</dbReference>